<evidence type="ECO:0000256" key="1">
    <source>
        <dbReference type="ARBA" id="ARBA00009571"/>
    </source>
</evidence>
<dbReference type="Pfam" id="PF05303">
    <property type="entry name" value="GSKIP_dom"/>
    <property type="match status" value="1"/>
</dbReference>
<dbReference type="Gene3D" id="3.30.2280.10">
    <property type="entry name" value="Hypothetical protein (hspc210)"/>
    <property type="match status" value="1"/>
</dbReference>
<reference evidence="3 4" key="1">
    <citation type="journal article" date="2024" name="Insects">
        <title>An Improved Chromosome-Level Genome Assembly of the Firefly Pyrocoelia pectoralis.</title>
        <authorList>
            <person name="Fu X."/>
            <person name="Meyer-Rochow V.B."/>
            <person name="Ballantyne L."/>
            <person name="Zhu X."/>
        </authorList>
    </citation>
    <scope>NUCLEOTIDE SEQUENCE [LARGE SCALE GENOMIC DNA]</scope>
    <source>
        <strain evidence="3">XCY_ONT2</strain>
    </source>
</reference>
<evidence type="ECO:0000313" key="3">
    <source>
        <dbReference type="EMBL" id="KAK5640662.1"/>
    </source>
</evidence>
<comment type="similarity">
    <text evidence="1">Belongs to the GSKIP family.</text>
</comment>
<dbReference type="InterPro" id="IPR037395">
    <property type="entry name" value="GSKIP"/>
</dbReference>
<dbReference type="EMBL" id="JAVRBK010000008">
    <property type="protein sequence ID" value="KAK5640662.1"/>
    <property type="molecule type" value="Genomic_DNA"/>
</dbReference>
<dbReference type="GO" id="GO:0051018">
    <property type="term" value="F:protein kinase A binding"/>
    <property type="evidence" value="ECO:0007669"/>
    <property type="project" value="TreeGrafter"/>
</dbReference>
<dbReference type="GO" id="GO:0060828">
    <property type="term" value="P:regulation of canonical Wnt signaling pathway"/>
    <property type="evidence" value="ECO:0007669"/>
    <property type="project" value="InterPro"/>
</dbReference>
<dbReference type="InterPro" id="IPR007967">
    <property type="entry name" value="GSKIP_dom"/>
</dbReference>
<proteinExistence type="inferred from homology"/>
<feature type="domain" description="GSKIP" evidence="2">
    <location>
        <begin position="12"/>
        <end position="108"/>
    </location>
</feature>
<name>A0AAN7V447_9COLE</name>
<accession>A0AAN7V447</accession>
<dbReference type="PANTHER" id="PTHR12490">
    <property type="entry name" value="GSK3B-INTERACTING PROTEIN"/>
    <property type="match status" value="1"/>
</dbReference>
<dbReference type="Proteomes" id="UP001329430">
    <property type="component" value="Chromosome 8"/>
</dbReference>
<evidence type="ECO:0000259" key="2">
    <source>
        <dbReference type="Pfam" id="PF05303"/>
    </source>
</evidence>
<sequence>MSDEVLDEENWREEAKSVINDVKNHVKSIEISQLESSDRFVYVNLTTLENETYCIELSSSGFRIVGNSHDLNNIDSDEYYETPYSLLSKVSVSFYQSFADELINKLKEVE</sequence>
<dbReference type="PANTHER" id="PTHR12490:SF4">
    <property type="entry name" value="GSK3B-INTERACTING PROTEIN"/>
    <property type="match status" value="1"/>
</dbReference>
<dbReference type="InterPro" id="IPR023231">
    <property type="entry name" value="GSKIP_dom_sf"/>
</dbReference>
<gene>
    <name evidence="3" type="ORF">RI129_011473</name>
</gene>
<dbReference type="AlphaFoldDB" id="A0AAN7V447"/>
<comment type="caution">
    <text evidence="3">The sequence shown here is derived from an EMBL/GenBank/DDBJ whole genome shotgun (WGS) entry which is preliminary data.</text>
</comment>
<keyword evidence="4" id="KW-1185">Reference proteome</keyword>
<organism evidence="3 4">
    <name type="scientific">Pyrocoelia pectoralis</name>
    <dbReference type="NCBI Taxonomy" id="417401"/>
    <lineage>
        <taxon>Eukaryota</taxon>
        <taxon>Metazoa</taxon>
        <taxon>Ecdysozoa</taxon>
        <taxon>Arthropoda</taxon>
        <taxon>Hexapoda</taxon>
        <taxon>Insecta</taxon>
        <taxon>Pterygota</taxon>
        <taxon>Neoptera</taxon>
        <taxon>Endopterygota</taxon>
        <taxon>Coleoptera</taxon>
        <taxon>Polyphaga</taxon>
        <taxon>Elateriformia</taxon>
        <taxon>Elateroidea</taxon>
        <taxon>Lampyridae</taxon>
        <taxon>Lampyrinae</taxon>
        <taxon>Pyrocoelia</taxon>
    </lineage>
</organism>
<protein>
    <recommendedName>
        <fullName evidence="2">GSKIP domain-containing protein</fullName>
    </recommendedName>
</protein>
<dbReference type="GO" id="GO:0005737">
    <property type="term" value="C:cytoplasm"/>
    <property type="evidence" value="ECO:0007669"/>
    <property type="project" value="TreeGrafter"/>
</dbReference>
<dbReference type="GO" id="GO:0019207">
    <property type="term" value="F:kinase regulator activity"/>
    <property type="evidence" value="ECO:0007669"/>
    <property type="project" value="TreeGrafter"/>
</dbReference>
<dbReference type="SUPFAM" id="SSF103107">
    <property type="entry name" value="Hypothetical protein c14orf129, hspc210"/>
    <property type="match status" value="1"/>
</dbReference>
<evidence type="ECO:0000313" key="4">
    <source>
        <dbReference type="Proteomes" id="UP001329430"/>
    </source>
</evidence>